<dbReference type="EMBL" id="CAFBMX010000007">
    <property type="protein sequence ID" value="CAB4936332.1"/>
    <property type="molecule type" value="Genomic_DNA"/>
</dbReference>
<gene>
    <name evidence="2" type="ORF">UFOPK3674_01499</name>
</gene>
<feature type="domain" description="D-glucuronyl C5-epimerase C-terminal" evidence="1">
    <location>
        <begin position="239"/>
        <end position="375"/>
    </location>
</feature>
<dbReference type="InterPro" id="IPR010598">
    <property type="entry name" value="C5-epim_C"/>
</dbReference>
<dbReference type="AlphaFoldDB" id="A0A6J7J1D4"/>
<evidence type="ECO:0000313" key="2">
    <source>
        <dbReference type="EMBL" id="CAB4936332.1"/>
    </source>
</evidence>
<proteinExistence type="predicted"/>
<protein>
    <submittedName>
        <fullName evidence="2">Unannotated protein</fullName>
    </submittedName>
</protein>
<evidence type="ECO:0000259" key="1">
    <source>
        <dbReference type="Pfam" id="PF06662"/>
    </source>
</evidence>
<accession>A0A6J7J1D4</accession>
<organism evidence="2">
    <name type="scientific">freshwater metagenome</name>
    <dbReference type="NCBI Taxonomy" id="449393"/>
    <lineage>
        <taxon>unclassified sequences</taxon>
        <taxon>metagenomes</taxon>
        <taxon>ecological metagenomes</taxon>
    </lineage>
</organism>
<dbReference type="Pfam" id="PF06662">
    <property type="entry name" value="C5-epim_C"/>
    <property type="match status" value="1"/>
</dbReference>
<name>A0A6J7J1D4_9ZZZZ</name>
<reference evidence="2" key="1">
    <citation type="submission" date="2020-05" db="EMBL/GenBank/DDBJ databases">
        <authorList>
            <person name="Chiriac C."/>
            <person name="Salcher M."/>
            <person name="Ghai R."/>
            <person name="Kavagutti S V."/>
        </authorList>
    </citation>
    <scope>NUCLEOTIDE SEQUENCE</scope>
</reference>
<sequence>MPLLPALIVLLFTFPGVARAAVPADVLVMDESGRVHRVHTPLGTGTELPAPALALALSSTASGGADVRAARAKVRRLRVTDALRTLVKAGSITPADADAARREYLAARRLARRLKGVRRKELLAVLRTADDLATARTLTAPRLKPVMETVRRNAQWWGAKGPVAYGQRLAFEGSALTWQAYPGQGIQIQWLASFARANQLFLAKGRDADLEALIVELVSYATPRAGGIAWESLFRFGGGRPPWVSGLTQGTAIQALARSGARLHTMRWLHVARSALGVFRTAPPTGVRVTTTSPTGEIGAHYLIYSFAPGQRVYNAFLQSLIGLHDYAGIANDPLALGLWLDGERAARREIVQADTGSWSLYQPGILSSLGYHTVLRDFAQGLCLRLNRDRQRAVLELRDITGDPGAVLGDLGRWPDPEPYCLTAQQFTQYLYARRRAAGLPAPSF</sequence>